<evidence type="ECO:0000313" key="4">
    <source>
        <dbReference type="Proteomes" id="UP000799640"/>
    </source>
</evidence>
<protein>
    <recommendedName>
        <fullName evidence="2">SET domain-containing protein</fullName>
    </recommendedName>
</protein>
<dbReference type="SUPFAM" id="SSF82199">
    <property type="entry name" value="SET domain"/>
    <property type="match status" value="1"/>
</dbReference>
<reference evidence="3" key="1">
    <citation type="journal article" date="2020" name="Stud. Mycol.">
        <title>101 Dothideomycetes genomes: a test case for predicting lifestyles and emergence of pathogens.</title>
        <authorList>
            <person name="Haridas S."/>
            <person name="Albert R."/>
            <person name="Binder M."/>
            <person name="Bloem J."/>
            <person name="Labutti K."/>
            <person name="Salamov A."/>
            <person name="Andreopoulos B."/>
            <person name="Baker S."/>
            <person name="Barry K."/>
            <person name="Bills G."/>
            <person name="Bluhm B."/>
            <person name="Cannon C."/>
            <person name="Castanera R."/>
            <person name="Culley D."/>
            <person name="Daum C."/>
            <person name="Ezra D."/>
            <person name="Gonzalez J."/>
            <person name="Henrissat B."/>
            <person name="Kuo A."/>
            <person name="Liang C."/>
            <person name="Lipzen A."/>
            <person name="Lutzoni F."/>
            <person name="Magnuson J."/>
            <person name="Mondo S."/>
            <person name="Nolan M."/>
            <person name="Ohm R."/>
            <person name="Pangilinan J."/>
            <person name="Park H.-J."/>
            <person name="Ramirez L."/>
            <person name="Alfaro M."/>
            <person name="Sun H."/>
            <person name="Tritt A."/>
            <person name="Yoshinaga Y."/>
            <person name="Zwiers L.-H."/>
            <person name="Turgeon B."/>
            <person name="Goodwin S."/>
            <person name="Spatafora J."/>
            <person name="Crous P."/>
            <person name="Grigoriev I."/>
        </authorList>
    </citation>
    <scope>NUCLEOTIDE SEQUENCE</scope>
    <source>
        <strain evidence="3">CBS 262.69</strain>
    </source>
</reference>
<evidence type="ECO:0000256" key="1">
    <source>
        <dbReference type="SAM" id="SignalP"/>
    </source>
</evidence>
<dbReference type="Proteomes" id="UP000799640">
    <property type="component" value="Unassembled WGS sequence"/>
</dbReference>
<gene>
    <name evidence="3" type="ORF">EJ06DRAFT_558855</name>
</gene>
<feature type="chain" id="PRO_5026159176" description="SET domain-containing protein" evidence="1">
    <location>
        <begin position="20"/>
        <end position="421"/>
    </location>
</feature>
<dbReference type="PANTHER" id="PTHR47332">
    <property type="entry name" value="SET DOMAIN-CONTAINING PROTEIN 5"/>
    <property type="match status" value="1"/>
</dbReference>
<dbReference type="Gene3D" id="2.170.270.10">
    <property type="entry name" value="SET domain"/>
    <property type="match status" value="1"/>
</dbReference>
<accession>A0A6G1HPR0</accession>
<dbReference type="InterPro" id="IPR046341">
    <property type="entry name" value="SET_dom_sf"/>
</dbReference>
<feature type="domain" description="SET" evidence="2">
    <location>
        <begin position="143"/>
        <end position="288"/>
    </location>
</feature>
<dbReference type="InterPro" id="IPR053185">
    <property type="entry name" value="SET_domain_protein"/>
</dbReference>
<name>A0A6G1HPR0_9PEZI</name>
<dbReference type="PANTHER" id="PTHR47332:SF6">
    <property type="entry name" value="SET DOMAIN-CONTAINING PROTEIN"/>
    <property type="match status" value="1"/>
</dbReference>
<proteinExistence type="predicted"/>
<dbReference type="InterPro" id="IPR001214">
    <property type="entry name" value="SET_dom"/>
</dbReference>
<evidence type="ECO:0000259" key="2">
    <source>
        <dbReference type="PROSITE" id="PS50280"/>
    </source>
</evidence>
<dbReference type="PROSITE" id="PS50280">
    <property type="entry name" value="SET"/>
    <property type="match status" value="1"/>
</dbReference>
<keyword evidence="4" id="KW-1185">Reference proteome</keyword>
<organism evidence="3 4">
    <name type="scientific">Trichodelitschia bisporula</name>
    <dbReference type="NCBI Taxonomy" id="703511"/>
    <lineage>
        <taxon>Eukaryota</taxon>
        <taxon>Fungi</taxon>
        <taxon>Dikarya</taxon>
        <taxon>Ascomycota</taxon>
        <taxon>Pezizomycotina</taxon>
        <taxon>Dothideomycetes</taxon>
        <taxon>Dothideomycetes incertae sedis</taxon>
        <taxon>Phaeotrichales</taxon>
        <taxon>Phaeotrichaceae</taxon>
        <taxon>Trichodelitschia</taxon>
    </lineage>
</organism>
<evidence type="ECO:0000313" key="3">
    <source>
        <dbReference type="EMBL" id="KAF2397904.1"/>
    </source>
</evidence>
<keyword evidence="1" id="KW-0732">Signal</keyword>
<dbReference type="EMBL" id="ML996702">
    <property type="protein sequence ID" value="KAF2397904.1"/>
    <property type="molecule type" value="Genomic_DNA"/>
</dbReference>
<dbReference type="CDD" id="cd20071">
    <property type="entry name" value="SET_SMYD"/>
    <property type="match status" value="1"/>
</dbReference>
<sequence>MRLTHLTPGFSLLPSLASALHLLSPQTCSIPALIPRAFQSTSDPSDGFFTSSPISTTAGEAVSFTPPPPFVAAVFYTSSPPSWTHEPFCLESIEAENGFCVYTNARFASGRGISLIGVPGQVGDALLAGGWRRGGEEGAQPGEEMSAWRDMEGPKGRGVVATASIPGATLLQRLGPVVGVQDPILQAVARDDRQTLLNVAVSRLPAKSQEVFWSQVGDGVEGRVETNSFLARLGRSVYWWQVVVPESARFNHDCRPNAAFAFSPDELMLEVSTLVPVKPGEEITVSYLAPYLNSTARRAQLAEQWSFACTCAACTSSARDTLNSDLRLAQIEKMIAELTAPAEGRPPDPMKAQKLVKLHERERLWGAAGLARLLVAIEYERLGDMEKARLWAGKAEVGLGVWVGREHEFMVKIREVLGKKE</sequence>
<dbReference type="AlphaFoldDB" id="A0A6G1HPR0"/>
<feature type="signal peptide" evidence="1">
    <location>
        <begin position="1"/>
        <end position="19"/>
    </location>
</feature>
<dbReference type="Pfam" id="PF00856">
    <property type="entry name" value="SET"/>
    <property type="match status" value="1"/>
</dbReference>
<dbReference type="OrthoDB" id="1028014at2759"/>